<keyword evidence="1" id="KW-0805">Transcription regulation</keyword>
<evidence type="ECO:0000313" key="6">
    <source>
        <dbReference type="Proteomes" id="UP001319104"/>
    </source>
</evidence>
<dbReference type="InterPro" id="IPR009057">
    <property type="entry name" value="Homeodomain-like_sf"/>
</dbReference>
<sequence>MKDLVNQRRPLDLMVGKTGNIIYDDLANSPSIESKIIKIEDFLNSYYETAKSRLSIIDEAIDFINDRRGVVTIQEIVTKYKFSSRYLEKKFLEKVGVTPKLYSRIKRFSTVTDRVSRMQKVDWQEIVLENGFHDQSHFVKDFKKFNFIKPSQYHHQQQDQTWFFE</sequence>
<accession>A0AAP2CI35</accession>
<dbReference type="GO" id="GO:0043565">
    <property type="term" value="F:sequence-specific DNA binding"/>
    <property type="evidence" value="ECO:0007669"/>
    <property type="project" value="InterPro"/>
</dbReference>
<keyword evidence="3" id="KW-0804">Transcription</keyword>
<evidence type="ECO:0000259" key="4">
    <source>
        <dbReference type="PROSITE" id="PS01124"/>
    </source>
</evidence>
<dbReference type="Proteomes" id="UP001319104">
    <property type="component" value="Unassembled WGS sequence"/>
</dbReference>
<gene>
    <name evidence="5" type="ORF">KI659_13945</name>
</gene>
<name>A0AAP2CI35_9BACT</name>
<dbReference type="Pfam" id="PF12833">
    <property type="entry name" value="HTH_18"/>
    <property type="match status" value="1"/>
</dbReference>
<dbReference type="EMBL" id="JAHCMY010000008">
    <property type="protein sequence ID" value="MBS9525118.1"/>
    <property type="molecule type" value="Genomic_DNA"/>
</dbReference>
<dbReference type="Gene3D" id="1.10.10.60">
    <property type="entry name" value="Homeodomain-like"/>
    <property type="match status" value="1"/>
</dbReference>
<dbReference type="GO" id="GO:0003700">
    <property type="term" value="F:DNA-binding transcription factor activity"/>
    <property type="evidence" value="ECO:0007669"/>
    <property type="project" value="InterPro"/>
</dbReference>
<evidence type="ECO:0000313" key="5">
    <source>
        <dbReference type="EMBL" id="MBS9525118.1"/>
    </source>
</evidence>
<dbReference type="AlphaFoldDB" id="A0AAP2CI35"/>
<feature type="domain" description="HTH araC/xylS-type" evidence="4">
    <location>
        <begin position="58"/>
        <end position="156"/>
    </location>
</feature>
<comment type="caution">
    <text evidence="5">The sequence shown here is derived from an EMBL/GenBank/DDBJ whole genome shotgun (WGS) entry which is preliminary data.</text>
</comment>
<dbReference type="InterPro" id="IPR018060">
    <property type="entry name" value="HTH_AraC"/>
</dbReference>
<evidence type="ECO:0000256" key="1">
    <source>
        <dbReference type="ARBA" id="ARBA00023015"/>
    </source>
</evidence>
<keyword evidence="2" id="KW-0238">DNA-binding</keyword>
<proteinExistence type="predicted"/>
<protein>
    <submittedName>
        <fullName evidence="5">AraC family transcriptional regulator</fullName>
    </submittedName>
</protein>
<dbReference type="SUPFAM" id="SSF46689">
    <property type="entry name" value="Homeodomain-like"/>
    <property type="match status" value="1"/>
</dbReference>
<evidence type="ECO:0000256" key="3">
    <source>
        <dbReference type="ARBA" id="ARBA00023163"/>
    </source>
</evidence>
<evidence type="ECO:0000256" key="2">
    <source>
        <dbReference type="ARBA" id="ARBA00023125"/>
    </source>
</evidence>
<dbReference type="InterPro" id="IPR050204">
    <property type="entry name" value="AraC_XylS_family_regulators"/>
</dbReference>
<keyword evidence="6" id="KW-1185">Reference proteome</keyword>
<reference evidence="5 6" key="1">
    <citation type="submission" date="2021-05" db="EMBL/GenBank/DDBJ databases">
        <authorList>
            <person name="Zhang Z.D."/>
            <person name="Osman G."/>
        </authorList>
    </citation>
    <scope>NUCLEOTIDE SEQUENCE [LARGE SCALE GENOMIC DNA]</scope>
    <source>
        <strain evidence="5 6">KCTC 32217</strain>
    </source>
</reference>
<dbReference type="PROSITE" id="PS01124">
    <property type="entry name" value="HTH_ARAC_FAMILY_2"/>
    <property type="match status" value="1"/>
</dbReference>
<organism evidence="5 6">
    <name type="scientific">Litoribacter ruber</name>
    <dbReference type="NCBI Taxonomy" id="702568"/>
    <lineage>
        <taxon>Bacteria</taxon>
        <taxon>Pseudomonadati</taxon>
        <taxon>Bacteroidota</taxon>
        <taxon>Cytophagia</taxon>
        <taxon>Cytophagales</taxon>
        <taxon>Cyclobacteriaceae</taxon>
        <taxon>Litoribacter</taxon>
    </lineage>
</organism>
<dbReference type="PANTHER" id="PTHR46796:SF13">
    <property type="entry name" value="HTH-TYPE TRANSCRIPTIONAL ACTIVATOR RHAS"/>
    <property type="match status" value="1"/>
</dbReference>
<dbReference type="PANTHER" id="PTHR46796">
    <property type="entry name" value="HTH-TYPE TRANSCRIPTIONAL ACTIVATOR RHAS-RELATED"/>
    <property type="match status" value="1"/>
</dbReference>